<keyword evidence="1" id="KW-0812">Transmembrane</keyword>
<dbReference type="PANTHER" id="PTHR34300:SF2">
    <property type="entry name" value="QUEUOSINE PRECURSOR TRANSPORTER-RELATED"/>
    <property type="match status" value="1"/>
</dbReference>
<feature type="transmembrane region" description="Helical" evidence="1">
    <location>
        <begin position="119"/>
        <end position="142"/>
    </location>
</feature>
<keyword evidence="1" id="KW-0472">Membrane</keyword>
<evidence type="ECO:0000313" key="3">
    <source>
        <dbReference type="Proteomes" id="UP000254601"/>
    </source>
</evidence>
<dbReference type="RefSeq" id="WP_072577018.1">
    <property type="nucleotide sequence ID" value="NZ_LWHB01000126.1"/>
</dbReference>
<keyword evidence="3" id="KW-1185">Reference proteome</keyword>
<feature type="transmembrane region" description="Helical" evidence="1">
    <location>
        <begin position="88"/>
        <end position="107"/>
    </location>
</feature>
<dbReference type="PANTHER" id="PTHR34300">
    <property type="entry name" value="QUEUOSINE PRECURSOR TRANSPORTER-RELATED"/>
    <property type="match status" value="1"/>
</dbReference>
<proteinExistence type="predicted"/>
<evidence type="ECO:0000313" key="2">
    <source>
        <dbReference type="EMBL" id="SUO94372.1"/>
    </source>
</evidence>
<feature type="transmembrane region" description="Helical" evidence="1">
    <location>
        <begin position="61"/>
        <end position="82"/>
    </location>
</feature>
<protein>
    <submittedName>
        <fullName evidence="2">Conserved hypothetical integral membrane protein</fullName>
    </submittedName>
</protein>
<accession>A0A380MPX4</accession>
<organism evidence="2 3">
    <name type="scientific">Suttonella ornithocola</name>
    <dbReference type="NCBI Taxonomy" id="279832"/>
    <lineage>
        <taxon>Bacteria</taxon>
        <taxon>Pseudomonadati</taxon>
        <taxon>Pseudomonadota</taxon>
        <taxon>Gammaproteobacteria</taxon>
        <taxon>Cardiobacteriales</taxon>
        <taxon>Cardiobacteriaceae</taxon>
        <taxon>Suttonella</taxon>
    </lineage>
</organism>
<dbReference type="EMBL" id="UHIC01000001">
    <property type="protein sequence ID" value="SUO94372.1"/>
    <property type="molecule type" value="Genomic_DNA"/>
</dbReference>
<gene>
    <name evidence="2" type="ORF">NCTC13337_00702</name>
</gene>
<dbReference type="AlphaFoldDB" id="A0A380MPX4"/>
<dbReference type="Proteomes" id="UP000254601">
    <property type="component" value="Unassembled WGS sequence"/>
</dbReference>
<feature type="transmembrane region" description="Helical" evidence="1">
    <location>
        <begin position="148"/>
        <end position="169"/>
    </location>
</feature>
<dbReference type="InterPro" id="IPR003744">
    <property type="entry name" value="YhhQ"/>
</dbReference>
<keyword evidence="1" id="KW-1133">Transmembrane helix</keyword>
<reference evidence="2 3" key="1">
    <citation type="submission" date="2018-06" db="EMBL/GenBank/DDBJ databases">
        <authorList>
            <consortium name="Pathogen Informatics"/>
            <person name="Doyle S."/>
        </authorList>
    </citation>
    <scope>NUCLEOTIDE SEQUENCE [LARGE SCALE GENOMIC DNA]</scope>
    <source>
        <strain evidence="2 3">NCTC13337</strain>
    </source>
</reference>
<feature type="transmembrane region" description="Helical" evidence="1">
    <location>
        <begin position="31"/>
        <end position="49"/>
    </location>
</feature>
<dbReference type="Pfam" id="PF02592">
    <property type="entry name" value="Vut_1"/>
    <property type="match status" value="1"/>
</dbReference>
<evidence type="ECO:0000256" key="1">
    <source>
        <dbReference type="SAM" id="Phobius"/>
    </source>
</evidence>
<sequence length="179" mass="19892">MFYKPFRLYALILAYIFSVLAANLTLNQFIALPGYGLLSIGTIFFAAIFTLRDRIHATGGLIPVFVAISIAVLVNLAAAIMLETPPRFILASFIAILCGELADTAIYQKFRHRSWAIRVLSSNSVSVPLDTILFTLLAFYGTLSSNEIFQIIYADIIVKYAISLIFIFGRPNTFKAVRI</sequence>
<name>A0A380MPX4_9GAMM</name>
<dbReference type="OrthoDB" id="68227at2"/>